<dbReference type="Gene3D" id="3.40.50.720">
    <property type="entry name" value="NAD(P)-binding Rossmann-like Domain"/>
    <property type="match status" value="1"/>
</dbReference>
<dbReference type="AlphaFoldDB" id="A0A9P5VCB1"/>
<dbReference type="Proteomes" id="UP000748756">
    <property type="component" value="Unassembled WGS sequence"/>
</dbReference>
<dbReference type="CDD" id="cd05288">
    <property type="entry name" value="PGDH"/>
    <property type="match status" value="1"/>
</dbReference>
<dbReference type="PANTHER" id="PTHR43205:SF7">
    <property type="entry name" value="PROSTAGLANDIN REDUCTASE 1"/>
    <property type="match status" value="1"/>
</dbReference>
<name>A0A9P5VCB1_9FUNG</name>
<dbReference type="InterPro" id="IPR045010">
    <property type="entry name" value="MDR_fam"/>
</dbReference>
<dbReference type="EMBL" id="JAAAUQ010000265">
    <property type="protein sequence ID" value="KAF9152160.1"/>
    <property type="molecule type" value="Genomic_DNA"/>
</dbReference>
<sequence length="169" mass="18890">KFGLRVVGSAGSDDKVDYLLNELKFDAAFNYKKNGTILENLKRAAPEGVDIYYENVGGETLEAALECMNTHGRVIVCGMISQYNTTEPYGVRNLGHIVGKRITMRGFINDDFAKECYGDFLKDVSEWLEKGEIIYKEDVEEGIEKSLDAFVGMLKGKNFGKQVIKIADL</sequence>
<evidence type="ECO:0000313" key="3">
    <source>
        <dbReference type="Proteomes" id="UP000748756"/>
    </source>
</evidence>
<dbReference type="OrthoDB" id="809632at2759"/>
<organism evidence="2 3">
    <name type="scientific">Linnemannia schmuckeri</name>
    <dbReference type="NCBI Taxonomy" id="64567"/>
    <lineage>
        <taxon>Eukaryota</taxon>
        <taxon>Fungi</taxon>
        <taxon>Fungi incertae sedis</taxon>
        <taxon>Mucoromycota</taxon>
        <taxon>Mortierellomycotina</taxon>
        <taxon>Mortierellomycetes</taxon>
        <taxon>Mortierellales</taxon>
        <taxon>Mortierellaceae</taxon>
        <taxon>Linnemannia</taxon>
    </lineage>
</organism>
<dbReference type="InterPro" id="IPR013149">
    <property type="entry name" value="ADH-like_C"/>
</dbReference>
<gene>
    <name evidence="2" type="ORF">BG015_005713</name>
</gene>
<evidence type="ECO:0000313" key="2">
    <source>
        <dbReference type="EMBL" id="KAF9152160.1"/>
    </source>
</evidence>
<dbReference type="SUPFAM" id="SSF51735">
    <property type="entry name" value="NAD(P)-binding Rossmann-fold domains"/>
    <property type="match status" value="1"/>
</dbReference>
<dbReference type="GO" id="GO:0016628">
    <property type="term" value="F:oxidoreductase activity, acting on the CH-CH group of donors, NAD or NADP as acceptor"/>
    <property type="evidence" value="ECO:0007669"/>
    <property type="project" value="InterPro"/>
</dbReference>
<comment type="caution">
    <text evidence="2">The sequence shown here is derived from an EMBL/GenBank/DDBJ whole genome shotgun (WGS) entry which is preliminary data.</text>
</comment>
<protein>
    <recommendedName>
        <fullName evidence="1">Alcohol dehydrogenase-like C-terminal domain-containing protein</fullName>
    </recommendedName>
</protein>
<keyword evidence="3" id="KW-1185">Reference proteome</keyword>
<dbReference type="InterPro" id="IPR036291">
    <property type="entry name" value="NAD(P)-bd_dom_sf"/>
</dbReference>
<dbReference type="Pfam" id="PF00107">
    <property type="entry name" value="ADH_zinc_N"/>
    <property type="match status" value="1"/>
</dbReference>
<feature type="non-terminal residue" evidence="2">
    <location>
        <position position="1"/>
    </location>
</feature>
<feature type="domain" description="Alcohol dehydrogenase-like C-terminal" evidence="1">
    <location>
        <begin position="2"/>
        <end position="111"/>
    </location>
</feature>
<dbReference type="PANTHER" id="PTHR43205">
    <property type="entry name" value="PROSTAGLANDIN REDUCTASE"/>
    <property type="match status" value="1"/>
</dbReference>
<accession>A0A9P5VCB1</accession>
<proteinExistence type="predicted"/>
<reference evidence="2" key="1">
    <citation type="journal article" date="2020" name="Fungal Divers.">
        <title>Resolving the Mortierellaceae phylogeny through synthesis of multi-gene phylogenetics and phylogenomics.</title>
        <authorList>
            <person name="Vandepol N."/>
            <person name="Liber J."/>
            <person name="Desiro A."/>
            <person name="Na H."/>
            <person name="Kennedy M."/>
            <person name="Barry K."/>
            <person name="Grigoriev I.V."/>
            <person name="Miller A.N."/>
            <person name="O'Donnell K."/>
            <person name="Stajich J.E."/>
            <person name="Bonito G."/>
        </authorList>
    </citation>
    <scope>NUCLEOTIDE SEQUENCE</scope>
    <source>
        <strain evidence="2">NRRL 6426</strain>
    </source>
</reference>
<evidence type="ECO:0000259" key="1">
    <source>
        <dbReference type="Pfam" id="PF00107"/>
    </source>
</evidence>